<dbReference type="EMBL" id="UGYN01000002">
    <property type="protein sequence ID" value="SUI47841.1"/>
    <property type="molecule type" value="Genomic_DNA"/>
</dbReference>
<proteinExistence type="predicted"/>
<reference evidence="1 2" key="1">
    <citation type="submission" date="2018-06" db="EMBL/GenBank/DDBJ databases">
        <authorList>
            <consortium name="Pathogen Informatics"/>
            <person name="Doyle S."/>
        </authorList>
    </citation>
    <scope>NUCLEOTIDE SEQUENCE [LARGE SCALE GENOMIC DNA]</scope>
    <source>
        <strain evidence="1 2">NCTC11544</strain>
    </source>
</reference>
<evidence type="ECO:0000313" key="1">
    <source>
        <dbReference type="EMBL" id="SUI47841.1"/>
    </source>
</evidence>
<sequence>MSRGSSILLQHGLVLTKGKLGLGGACAALED</sequence>
<protein>
    <submittedName>
        <fullName evidence="1">Uncharacterized protein</fullName>
    </submittedName>
</protein>
<organism evidence="1 2">
    <name type="scientific">Serratia quinivorans</name>
    <dbReference type="NCBI Taxonomy" id="137545"/>
    <lineage>
        <taxon>Bacteria</taxon>
        <taxon>Pseudomonadati</taxon>
        <taxon>Pseudomonadota</taxon>
        <taxon>Gammaproteobacteria</taxon>
        <taxon>Enterobacterales</taxon>
        <taxon>Yersiniaceae</taxon>
        <taxon>Serratia</taxon>
    </lineage>
</organism>
<name>A0A379YNK9_9GAMM</name>
<dbReference type="Proteomes" id="UP000255529">
    <property type="component" value="Unassembled WGS sequence"/>
</dbReference>
<evidence type="ECO:0000313" key="2">
    <source>
        <dbReference type="Proteomes" id="UP000255529"/>
    </source>
</evidence>
<accession>A0A379YNK9</accession>
<dbReference type="AlphaFoldDB" id="A0A379YNK9"/>
<gene>
    <name evidence="1" type="ORF">NCTC11544_00822</name>
</gene>